<accession>A0A371RFZ9</accession>
<dbReference type="Proteomes" id="UP000264589">
    <property type="component" value="Unassembled WGS sequence"/>
</dbReference>
<dbReference type="GO" id="GO:0000160">
    <property type="term" value="P:phosphorelay signal transduction system"/>
    <property type="evidence" value="ECO:0007669"/>
    <property type="project" value="InterPro"/>
</dbReference>
<dbReference type="AlphaFoldDB" id="A0A371RFZ9"/>
<evidence type="ECO:0000313" key="5">
    <source>
        <dbReference type="Proteomes" id="UP000264589"/>
    </source>
</evidence>
<evidence type="ECO:0000313" key="4">
    <source>
        <dbReference type="EMBL" id="RFB04373.1"/>
    </source>
</evidence>
<organism evidence="4 5">
    <name type="scientific">Parvularcula marina</name>
    <dbReference type="NCBI Taxonomy" id="2292771"/>
    <lineage>
        <taxon>Bacteria</taxon>
        <taxon>Pseudomonadati</taxon>
        <taxon>Pseudomonadota</taxon>
        <taxon>Alphaproteobacteria</taxon>
        <taxon>Parvularculales</taxon>
        <taxon>Parvularculaceae</taxon>
        <taxon>Parvularcula</taxon>
    </lineage>
</organism>
<sequence>MTHNPIKVAIVEDEFLIAQDLAYLCEKLGMTVVGQAANYDTAVKLIEETVPDYVLMDVRLQGRRDGVNVALKVFETMPSIKIIYVTGSNEPPTLARIDEDHPYAVLIKPVGERDLAKVFGFGN</sequence>
<dbReference type="PROSITE" id="PS50110">
    <property type="entry name" value="RESPONSE_REGULATORY"/>
    <property type="match status" value="1"/>
</dbReference>
<feature type="modified residue" description="4-aspartylphosphate" evidence="2">
    <location>
        <position position="57"/>
    </location>
</feature>
<evidence type="ECO:0000256" key="1">
    <source>
        <dbReference type="ARBA" id="ARBA00022553"/>
    </source>
</evidence>
<dbReference type="PANTHER" id="PTHR44591:SF3">
    <property type="entry name" value="RESPONSE REGULATORY DOMAIN-CONTAINING PROTEIN"/>
    <property type="match status" value="1"/>
</dbReference>
<evidence type="ECO:0000259" key="3">
    <source>
        <dbReference type="PROSITE" id="PS50110"/>
    </source>
</evidence>
<comment type="caution">
    <text evidence="4">The sequence shown here is derived from an EMBL/GenBank/DDBJ whole genome shotgun (WGS) entry which is preliminary data.</text>
</comment>
<dbReference type="OrthoDB" id="7774278at2"/>
<name>A0A371RFZ9_9PROT</name>
<evidence type="ECO:0000256" key="2">
    <source>
        <dbReference type="PROSITE-ProRule" id="PRU00169"/>
    </source>
</evidence>
<protein>
    <submittedName>
        <fullName evidence="4">Response regulator</fullName>
    </submittedName>
</protein>
<gene>
    <name evidence="4" type="ORF">DX908_03185</name>
</gene>
<dbReference type="InterPro" id="IPR050595">
    <property type="entry name" value="Bact_response_regulator"/>
</dbReference>
<keyword evidence="1 2" id="KW-0597">Phosphoprotein</keyword>
<dbReference type="SUPFAM" id="SSF52172">
    <property type="entry name" value="CheY-like"/>
    <property type="match status" value="1"/>
</dbReference>
<dbReference type="RefSeq" id="WP_116391006.1">
    <property type="nucleotide sequence ID" value="NZ_QUQO01000001.1"/>
</dbReference>
<dbReference type="PANTHER" id="PTHR44591">
    <property type="entry name" value="STRESS RESPONSE REGULATOR PROTEIN 1"/>
    <property type="match status" value="1"/>
</dbReference>
<dbReference type="InterPro" id="IPR001789">
    <property type="entry name" value="Sig_transdc_resp-reg_receiver"/>
</dbReference>
<proteinExistence type="predicted"/>
<feature type="domain" description="Response regulatory" evidence="3">
    <location>
        <begin position="7"/>
        <end position="123"/>
    </location>
</feature>
<keyword evidence="5" id="KW-1185">Reference proteome</keyword>
<dbReference type="InterPro" id="IPR011006">
    <property type="entry name" value="CheY-like_superfamily"/>
</dbReference>
<dbReference type="Gene3D" id="3.40.50.2300">
    <property type="match status" value="1"/>
</dbReference>
<reference evidence="4 5" key="1">
    <citation type="submission" date="2018-08" db="EMBL/GenBank/DDBJ databases">
        <title>Parvularcula sp. SM1705, isolated from surface water of the South Sea China.</title>
        <authorList>
            <person name="Sun L."/>
        </authorList>
    </citation>
    <scope>NUCLEOTIDE SEQUENCE [LARGE SCALE GENOMIC DNA]</scope>
    <source>
        <strain evidence="4 5">SM1705</strain>
    </source>
</reference>
<dbReference type="InParanoid" id="A0A371RFZ9"/>
<dbReference type="EMBL" id="QUQO01000001">
    <property type="protein sequence ID" value="RFB04373.1"/>
    <property type="molecule type" value="Genomic_DNA"/>
</dbReference>
<dbReference type="Pfam" id="PF00072">
    <property type="entry name" value="Response_reg"/>
    <property type="match status" value="1"/>
</dbReference>
<dbReference type="SMART" id="SM00448">
    <property type="entry name" value="REC"/>
    <property type="match status" value="1"/>
</dbReference>